<proteinExistence type="inferred from homology"/>
<protein>
    <recommendedName>
        <fullName evidence="3">Carboxylic ester hydrolase</fullName>
        <ecNumber evidence="3">3.1.1.-</ecNumber>
    </recommendedName>
</protein>
<evidence type="ECO:0000256" key="4">
    <source>
        <dbReference type="SAM" id="MobiDB-lite"/>
    </source>
</evidence>
<dbReference type="InterPro" id="IPR029058">
    <property type="entry name" value="AB_hydrolase_fold"/>
</dbReference>
<evidence type="ECO:0000256" key="1">
    <source>
        <dbReference type="ARBA" id="ARBA00005964"/>
    </source>
</evidence>
<dbReference type="EC" id="3.1.1.-" evidence="3"/>
<dbReference type="InterPro" id="IPR019826">
    <property type="entry name" value="Carboxylesterase_B_AS"/>
</dbReference>
<dbReference type="PROSITE" id="PS00122">
    <property type="entry name" value="CARBOXYLESTERASE_B_1"/>
    <property type="match status" value="1"/>
</dbReference>
<dbReference type="GeneTree" id="ENSGT00940000166187"/>
<dbReference type="Gene3D" id="3.40.50.1820">
    <property type="entry name" value="alpha/beta hydrolase"/>
    <property type="match status" value="1"/>
</dbReference>
<reference evidence="6" key="1">
    <citation type="submission" date="2023-09" db="UniProtKB">
        <authorList>
            <consortium name="Ensembl"/>
        </authorList>
    </citation>
    <scope>IDENTIFICATION</scope>
</reference>
<evidence type="ECO:0000313" key="6">
    <source>
        <dbReference type="Ensembl" id="ENSPNYP00000008841.1"/>
    </source>
</evidence>
<evidence type="ECO:0000259" key="5">
    <source>
        <dbReference type="Pfam" id="PF00135"/>
    </source>
</evidence>
<dbReference type="Pfam" id="PF00135">
    <property type="entry name" value="COesterase"/>
    <property type="match status" value="1"/>
</dbReference>
<evidence type="ECO:0000256" key="3">
    <source>
        <dbReference type="RuleBase" id="RU361235"/>
    </source>
</evidence>
<dbReference type="AlphaFoldDB" id="A0A3B4FI55"/>
<dbReference type="InterPro" id="IPR002018">
    <property type="entry name" value="CarbesteraseB"/>
</dbReference>
<dbReference type="InterPro" id="IPR050309">
    <property type="entry name" value="Type-B_Carboxylest/Lipase"/>
</dbReference>
<dbReference type="Ensembl" id="ENSPNYT00000009050.1">
    <property type="protein sequence ID" value="ENSPNYP00000008841.1"/>
    <property type="gene ID" value="ENSPNYG00000006596.1"/>
</dbReference>
<dbReference type="FunFam" id="3.40.50.1820:FF:000128">
    <property type="entry name" value="Carboxylic ester hydrolase"/>
    <property type="match status" value="1"/>
</dbReference>
<dbReference type="STRING" id="303518.ENSPNYP00000008841"/>
<dbReference type="SUPFAM" id="SSF53474">
    <property type="entry name" value="alpha/beta-Hydrolases"/>
    <property type="match status" value="1"/>
</dbReference>
<dbReference type="GO" id="GO:0016787">
    <property type="term" value="F:hydrolase activity"/>
    <property type="evidence" value="ECO:0007669"/>
    <property type="project" value="UniProtKB-KW"/>
</dbReference>
<evidence type="ECO:0000256" key="2">
    <source>
        <dbReference type="ARBA" id="ARBA00022801"/>
    </source>
</evidence>
<dbReference type="PROSITE" id="PS00941">
    <property type="entry name" value="CARBOXYLESTERASE_B_2"/>
    <property type="match status" value="1"/>
</dbReference>
<dbReference type="PANTHER" id="PTHR11559">
    <property type="entry name" value="CARBOXYLESTERASE"/>
    <property type="match status" value="1"/>
</dbReference>
<accession>A0A3B4FI55</accession>
<feature type="domain" description="Carboxylesterase type B" evidence="5">
    <location>
        <begin position="17"/>
        <end position="507"/>
    </location>
</feature>
<dbReference type="InterPro" id="IPR019819">
    <property type="entry name" value="Carboxylesterase_B_CS"/>
</dbReference>
<sequence>VNFKKIKCTCLTYIQSDLVVSAKNGKIRGEYVSVKGTERRAKCYLGIPFAQPPVGDRRFSAPRPEEPWEGVRDGTQEPSMCIQDPELVVNVSKTMSLEFIPPAISEDCLYLNVYTPAEATKGNKLPVMVWIHGGGLAMGAASQYDGAPLAVYENIVMVIIQYRLGILGFLSTGDEHAQGNWGFLDQLAALRWVQENIEAFGGDPQTVTVAGESAGGISASILTLSPQAKGLFQRAIFQSGVATLGTYTTNHPLSQAQVLKFECEEFEVAHSDCSIITSVQMKIFLGAVVDGEFLTDLAEALLQKHEVLKVPVLMGITNHEFGWILPQSFAVPGWENGMNRETVLAASFVNNLIVDEYLQDAKTPEEIRDGFTEIIGDLLMTLPVVRVAGYHSDVGVPVYMYEFAYQAEIYKHNRPSFVKADHADDVGLMFGGCFWNGNIKILGNITKEDERFCRTMMSYWANFVRDGSPNGPGLVSWPQYNRQNQEYMELGPTQTVKQKLRKDRVHFATVTLPLKLRELEAAAKLVPGN</sequence>
<feature type="region of interest" description="Disordered" evidence="4">
    <location>
        <begin position="56"/>
        <end position="76"/>
    </location>
</feature>
<organism evidence="6">
    <name type="scientific">Pundamilia nyererei</name>
    <dbReference type="NCBI Taxonomy" id="303518"/>
    <lineage>
        <taxon>Eukaryota</taxon>
        <taxon>Metazoa</taxon>
        <taxon>Chordata</taxon>
        <taxon>Craniata</taxon>
        <taxon>Vertebrata</taxon>
        <taxon>Euteleostomi</taxon>
        <taxon>Actinopterygii</taxon>
        <taxon>Neopterygii</taxon>
        <taxon>Teleostei</taxon>
        <taxon>Neoteleostei</taxon>
        <taxon>Acanthomorphata</taxon>
        <taxon>Ovalentaria</taxon>
        <taxon>Cichlomorphae</taxon>
        <taxon>Cichliformes</taxon>
        <taxon>Cichlidae</taxon>
        <taxon>African cichlids</taxon>
        <taxon>Pseudocrenilabrinae</taxon>
        <taxon>Haplochromini</taxon>
        <taxon>Pundamilia</taxon>
    </lineage>
</organism>
<keyword evidence="2 3" id="KW-0378">Hydrolase</keyword>
<comment type="similarity">
    <text evidence="1 3">Belongs to the type-B carboxylesterase/lipase family.</text>
</comment>
<feature type="compositionally biased region" description="Basic and acidic residues" evidence="4">
    <location>
        <begin position="56"/>
        <end position="75"/>
    </location>
</feature>
<name>A0A3B4FI55_9CICH</name>
<dbReference type="CDD" id="cd00312">
    <property type="entry name" value="Esterase_lipase"/>
    <property type="match status" value="1"/>
</dbReference>